<keyword evidence="2" id="KW-0812">Transmembrane</keyword>
<sequence length="1418" mass="162839">MTEQDNEQIPTTTTQEEITPTSNNEGAEQSTPPVMQKRKLTDEEKREILRRRRLEKIKGQGESRMNKIMYGDSAPTTTPSSSTAVENLESKEEKDSSDNNKKEHLHNNLLLINQKVEEAYSPLFKLHDPKLIEKETREYEQPITIEPSISTHDSLTSAIPNLANWDKEASAKAKPGIFEKLRPLFILILSFMCAISTFYHNEKLHFGAAGLDTLLGYFSQFTPVSVLITFELAIILPGLLSGKSIFSMHTESALDMFLFVKGIWNIVGGSRSDTSANKLFYHHEDHVDDDDDGEDEFVMVDSELPNQSSYFHVMIKSKKGFLGKGKEEIVSFKPTHRGVYTIKVKNTNVVGGFGLEFYVDIRIGKKRIDHNFVNKTKTKKEIPVLTRTSNDDHDFHEVDHSDLISKDKKTLQSLKLLKASDSWEIRIDLADPYSPFFKYLTQIGKDEIEIDLISGVTLGLGSVYYQVDVFEEFEQMVFLEDTLSQQTGGLGEVKTQLSHIGAYKLFIENITYVSGLSNIPGITASSSNYNFDVTVLSGFFNQFKENISPITYSSSGKNDIFKQLIQYFELYEEPFENISQAEEKPSSLYITDTFPCYPSLIPMDFIVKLQHHAIAHRPTLFSQGPLKFRILIGYIPESKWEVVICEHILNLGEKLINSMNVKDGDLIRDIVNEIKAGIIKIPNKSDEIIFKINFLKFDSKYLQIEIEEYYSNACVMADDLNRLEDEFTRVLQTRHILSDISLENIKQLKQKSENYYLKSTKLNELIEEASAHIVKMDNEQSTKTELKEKLKYLEDKVLSPISNATSSFSNDLFVRNCAKVESEQELNRIYQDVIDFRKRARKVVESLGTKGDTQIEMKKLDMYITTIRQQRDLQLEFTNHLESARQEKALTDLKIFWHEKGKLLIGDSKLRYDECVHQIEEELRKIELEKALELERKQKELEAKKKKAEEERRKKEDDEKKRREEEQKRIEEERKKAEEEKRRKEDEERKKKEHAIIEEQQLEESPKVVEAPTPTVLETSVVETSPKISSPSTSSPSDDASLSQDNTPSIIVESSEDASNTLHIGTEEEKDSTDVVLTDQDELSSNTVSSHSQNDTLAEPSHKKRSSSTKKKKKHSEDQIVEEVGDLVIERKKKSDKKKKPKKKPEAPKSIIEMFPEAHSDSSFPTLNLSIEDSSHDNTSNSIEVIHTESPKKSIELKHEDRPNSVTVTNYGNDQANEQFETPTEVVQSLRENVKQLITLASQRSQSAITTYTDNNDEVYFKFNCTNERPFEEYMERICVSIENLLLDHRLEKKAFLTNKPYKESPVTIMKGLSPQGDAIVKEFNKFIDVSGIKKKLPNDVHKDSNLAHLLVQFCFHKDVMTTLILQLTHFSTLSYLKKYYDPTTSLLLNTSYRDELSATIELLKQLKLTFKFFDQYH</sequence>
<gene>
    <name evidence="3" type="ORF">NAEGRDRAFT_81747</name>
</gene>
<dbReference type="GO" id="GO:0016567">
    <property type="term" value="P:protein ubiquitination"/>
    <property type="evidence" value="ECO:0007669"/>
    <property type="project" value="InterPro"/>
</dbReference>
<accession>D2VYU6</accession>
<dbReference type="GeneID" id="8857907"/>
<feature type="transmembrane region" description="Helical" evidence="2">
    <location>
        <begin position="221"/>
        <end position="240"/>
    </location>
</feature>
<feature type="region of interest" description="Disordered" evidence="1">
    <location>
        <begin position="1"/>
        <end position="102"/>
    </location>
</feature>
<feature type="region of interest" description="Disordered" evidence="1">
    <location>
        <begin position="941"/>
        <end position="1151"/>
    </location>
</feature>
<evidence type="ECO:0000313" key="3">
    <source>
        <dbReference type="EMBL" id="EFC38018.1"/>
    </source>
</evidence>
<feature type="transmembrane region" description="Helical" evidence="2">
    <location>
        <begin position="184"/>
        <end position="201"/>
    </location>
</feature>
<evidence type="ECO:0000256" key="2">
    <source>
        <dbReference type="SAM" id="Phobius"/>
    </source>
</evidence>
<protein>
    <submittedName>
        <fullName evidence="3">Predicted protein</fullName>
    </submittedName>
</protein>
<dbReference type="GO" id="GO:0005634">
    <property type="term" value="C:nucleus"/>
    <property type="evidence" value="ECO:0007669"/>
    <property type="project" value="TreeGrafter"/>
</dbReference>
<dbReference type="GO" id="GO:0006397">
    <property type="term" value="P:mRNA processing"/>
    <property type="evidence" value="ECO:0007669"/>
    <property type="project" value="InterPro"/>
</dbReference>
<dbReference type="GO" id="GO:0006511">
    <property type="term" value="P:ubiquitin-dependent protein catabolic process"/>
    <property type="evidence" value="ECO:0007669"/>
    <property type="project" value="TreeGrafter"/>
</dbReference>
<feature type="compositionally biased region" description="Basic and acidic residues" evidence="1">
    <location>
        <begin position="941"/>
        <end position="997"/>
    </location>
</feature>
<organism evidence="4">
    <name type="scientific">Naegleria gruberi</name>
    <name type="common">Amoeba</name>
    <dbReference type="NCBI Taxonomy" id="5762"/>
    <lineage>
        <taxon>Eukaryota</taxon>
        <taxon>Discoba</taxon>
        <taxon>Heterolobosea</taxon>
        <taxon>Tetramitia</taxon>
        <taxon>Eutetramitia</taxon>
        <taxon>Vahlkampfiidae</taxon>
        <taxon>Naegleria</taxon>
    </lineage>
</organism>
<dbReference type="Proteomes" id="UP000006671">
    <property type="component" value="Unassembled WGS sequence"/>
</dbReference>
<evidence type="ECO:0000256" key="1">
    <source>
        <dbReference type="SAM" id="MobiDB-lite"/>
    </source>
</evidence>
<feature type="compositionally biased region" description="Low complexity" evidence="1">
    <location>
        <begin position="1025"/>
        <end position="1045"/>
    </location>
</feature>
<dbReference type="InterPro" id="IPR033489">
    <property type="entry name" value="RBBP6"/>
</dbReference>
<proteinExistence type="predicted"/>
<feature type="compositionally biased region" description="Low complexity" evidence="1">
    <location>
        <begin position="8"/>
        <end position="21"/>
    </location>
</feature>
<dbReference type="PANTHER" id="PTHR15439:SF0">
    <property type="entry name" value="CELL DIVISION CYCLE AND APOPTOSIS REGULATOR PROTEIN 1-RELATED"/>
    <property type="match status" value="1"/>
</dbReference>
<keyword evidence="4" id="KW-1185">Reference proteome</keyword>
<feature type="compositionally biased region" description="Low complexity" evidence="1">
    <location>
        <begin position="73"/>
        <end position="84"/>
    </location>
</feature>
<dbReference type="VEuPathDB" id="AmoebaDB:NAEGRDRAFT_81747"/>
<keyword evidence="2" id="KW-0472">Membrane</keyword>
<dbReference type="KEGG" id="ngr:NAEGRDRAFT_81747"/>
<dbReference type="InParanoid" id="D2VYU6"/>
<dbReference type="OrthoDB" id="10261525at2759"/>
<feature type="compositionally biased region" description="Basic and acidic residues" evidence="1">
    <location>
        <begin position="88"/>
        <end position="102"/>
    </location>
</feature>
<feature type="compositionally biased region" description="Basic residues" evidence="1">
    <location>
        <begin position="1131"/>
        <end position="1143"/>
    </location>
</feature>
<dbReference type="PANTHER" id="PTHR15439">
    <property type="entry name" value="RETINOBLASTOMA-BINDING PROTEIN 6"/>
    <property type="match status" value="1"/>
</dbReference>
<name>D2VYU6_NAEGR</name>
<feature type="compositionally biased region" description="Basic residues" evidence="1">
    <location>
        <begin position="1102"/>
        <end position="1114"/>
    </location>
</feature>
<dbReference type="EMBL" id="GG738912">
    <property type="protein sequence ID" value="EFC38018.1"/>
    <property type="molecule type" value="Genomic_DNA"/>
</dbReference>
<dbReference type="RefSeq" id="XP_002670762.1">
    <property type="nucleotide sequence ID" value="XM_002670716.1"/>
</dbReference>
<dbReference type="OMA" id="KFNCTNE"/>
<feature type="compositionally biased region" description="Polar residues" evidence="1">
    <location>
        <begin position="1083"/>
        <end position="1096"/>
    </location>
</feature>
<feature type="compositionally biased region" description="Polar residues" evidence="1">
    <location>
        <begin position="22"/>
        <end position="33"/>
    </location>
</feature>
<evidence type="ECO:0000313" key="4">
    <source>
        <dbReference type="Proteomes" id="UP000006671"/>
    </source>
</evidence>
<reference evidence="3 4" key="1">
    <citation type="journal article" date="2010" name="Cell">
        <title>The genome of Naegleria gruberi illuminates early eukaryotic versatility.</title>
        <authorList>
            <person name="Fritz-Laylin L.K."/>
            <person name="Prochnik S.E."/>
            <person name="Ginger M.L."/>
            <person name="Dacks J.B."/>
            <person name="Carpenter M.L."/>
            <person name="Field M.C."/>
            <person name="Kuo A."/>
            <person name="Paredez A."/>
            <person name="Chapman J."/>
            <person name="Pham J."/>
            <person name="Shu S."/>
            <person name="Neupane R."/>
            <person name="Cipriano M."/>
            <person name="Mancuso J."/>
            <person name="Tu H."/>
            <person name="Salamov A."/>
            <person name="Lindquist E."/>
            <person name="Shapiro H."/>
            <person name="Lucas S."/>
            <person name="Grigoriev I.V."/>
            <person name="Cande W.Z."/>
            <person name="Fulton C."/>
            <person name="Rokhsar D.S."/>
            <person name="Dawson S.C."/>
        </authorList>
    </citation>
    <scope>NUCLEOTIDE SEQUENCE [LARGE SCALE GENOMIC DNA]</scope>
    <source>
        <strain evidence="3 4">NEG-M</strain>
    </source>
</reference>
<feature type="compositionally biased region" description="Basic and acidic residues" evidence="1">
    <location>
        <begin position="56"/>
        <end position="65"/>
    </location>
</feature>
<dbReference type="GO" id="GO:0061630">
    <property type="term" value="F:ubiquitin protein ligase activity"/>
    <property type="evidence" value="ECO:0007669"/>
    <property type="project" value="InterPro"/>
</dbReference>
<keyword evidence="2" id="KW-1133">Transmembrane helix</keyword>